<keyword evidence="5" id="KW-1185">Reference proteome</keyword>
<proteinExistence type="inferred from homology"/>
<organism evidence="4 5">
    <name type="scientific">Echria macrotheca</name>
    <dbReference type="NCBI Taxonomy" id="438768"/>
    <lineage>
        <taxon>Eukaryota</taxon>
        <taxon>Fungi</taxon>
        <taxon>Dikarya</taxon>
        <taxon>Ascomycota</taxon>
        <taxon>Pezizomycotina</taxon>
        <taxon>Sordariomycetes</taxon>
        <taxon>Sordariomycetidae</taxon>
        <taxon>Sordariales</taxon>
        <taxon>Schizotheciaceae</taxon>
        <taxon>Echria</taxon>
    </lineage>
</organism>
<dbReference type="AlphaFoldDB" id="A0AAJ0B7W2"/>
<dbReference type="Pfam" id="PF07061">
    <property type="entry name" value="Swi5"/>
    <property type="match status" value="1"/>
</dbReference>
<evidence type="ECO:0000256" key="1">
    <source>
        <dbReference type="ARBA" id="ARBA00008060"/>
    </source>
</evidence>
<evidence type="ECO:0000313" key="4">
    <source>
        <dbReference type="EMBL" id="KAK1753308.1"/>
    </source>
</evidence>
<evidence type="ECO:0000256" key="3">
    <source>
        <dbReference type="ARBA" id="ARBA00023204"/>
    </source>
</evidence>
<evidence type="ECO:0000256" key="2">
    <source>
        <dbReference type="ARBA" id="ARBA00022763"/>
    </source>
</evidence>
<reference evidence="4" key="1">
    <citation type="submission" date="2023-06" db="EMBL/GenBank/DDBJ databases">
        <title>Genome-scale phylogeny and comparative genomics of the fungal order Sordariales.</title>
        <authorList>
            <consortium name="Lawrence Berkeley National Laboratory"/>
            <person name="Hensen N."/>
            <person name="Bonometti L."/>
            <person name="Westerberg I."/>
            <person name="Brannstrom I.O."/>
            <person name="Guillou S."/>
            <person name="Cros-Aarteil S."/>
            <person name="Calhoun S."/>
            <person name="Haridas S."/>
            <person name="Kuo A."/>
            <person name="Mondo S."/>
            <person name="Pangilinan J."/>
            <person name="Riley R."/>
            <person name="Labutti K."/>
            <person name="Andreopoulos B."/>
            <person name="Lipzen A."/>
            <person name="Chen C."/>
            <person name="Yanf M."/>
            <person name="Daum C."/>
            <person name="Ng V."/>
            <person name="Clum A."/>
            <person name="Steindorff A."/>
            <person name="Ohm R."/>
            <person name="Martin F."/>
            <person name="Silar P."/>
            <person name="Natvig D."/>
            <person name="Lalanne C."/>
            <person name="Gautier V."/>
            <person name="Ament-Velasquez S.L."/>
            <person name="Kruys A."/>
            <person name="Hutchinson M.I."/>
            <person name="Powell A.J."/>
            <person name="Barry K."/>
            <person name="Miller A.N."/>
            <person name="Grigoriev I.V."/>
            <person name="Debuchy R."/>
            <person name="Gladieux P."/>
            <person name="Thoren M.H."/>
            <person name="Johannesson H."/>
        </authorList>
    </citation>
    <scope>NUCLEOTIDE SEQUENCE</scope>
    <source>
        <strain evidence="4">PSN4</strain>
    </source>
</reference>
<evidence type="ECO:0000313" key="5">
    <source>
        <dbReference type="Proteomes" id="UP001239445"/>
    </source>
</evidence>
<keyword evidence="2" id="KW-0227">DNA damage</keyword>
<comment type="similarity">
    <text evidence="1">Belongs to the SWI5/SAE3 family.</text>
</comment>
<comment type="caution">
    <text evidence="4">The sequence shown here is derived from an EMBL/GenBank/DDBJ whole genome shotgun (WGS) entry which is preliminary data.</text>
</comment>
<name>A0AAJ0B7W2_9PEZI</name>
<dbReference type="Proteomes" id="UP001239445">
    <property type="component" value="Unassembled WGS sequence"/>
</dbReference>
<keyword evidence="3" id="KW-0234">DNA repair</keyword>
<dbReference type="InterPro" id="IPR010760">
    <property type="entry name" value="DNA-repair_Swi5"/>
</dbReference>
<gene>
    <name evidence="4" type="ORF">QBC47DRAFT_388181</name>
</gene>
<dbReference type="GO" id="GO:0006281">
    <property type="term" value="P:DNA repair"/>
    <property type="evidence" value="ECO:0007669"/>
    <property type="project" value="UniProtKB-KW"/>
</dbReference>
<accession>A0AAJ0B7W2</accession>
<dbReference type="Gene3D" id="1.20.5.170">
    <property type="match status" value="1"/>
</dbReference>
<sequence length="230" mass="26046">MVVFLGPMVPLLVGHIEAANHLIEQVQPDIVFAARIPEYPEVHQLAETLRMRADTYKKWANGLLRGDGRKPTPPIMDDSRMRLGVHDILTVELPDLADLPGTPSPDPRHDHRYVYKVRELCLDLLDKVPTQHPLHHLLQVYHSLTHPPQCRRMDQMEKLLEAFAEAVVALELQAEKDRETPEERRIRLLREYNEVKDATQAVMGRIAANLDVAMGSLSAPGNKYGVGPED</sequence>
<protein>
    <submittedName>
        <fullName evidence="4">Uncharacterized protein</fullName>
    </submittedName>
</protein>
<dbReference type="EMBL" id="MU839838">
    <property type="protein sequence ID" value="KAK1753308.1"/>
    <property type="molecule type" value="Genomic_DNA"/>
</dbReference>